<dbReference type="PANTHER" id="PTHR43662">
    <property type="match status" value="1"/>
</dbReference>
<organism evidence="3 4">
    <name type="scientific">Psilocybe cyanescens</name>
    <dbReference type="NCBI Taxonomy" id="93625"/>
    <lineage>
        <taxon>Eukaryota</taxon>
        <taxon>Fungi</taxon>
        <taxon>Dikarya</taxon>
        <taxon>Basidiomycota</taxon>
        <taxon>Agaricomycotina</taxon>
        <taxon>Agaricomycetes</taxon>
        <taxon>Agaricomycetidae</taxon>
        <taxon>Agaricales</taxon>
        <taxon>Agaricineae</taxon>
        <taxon>Strophariaceae</taxon>
        <taxon>Psilocybe</taxon>
    </lineage>
</organism>
<dbReference type="Pfam" id="PF09362">
    <property type="entry name" value="DUF1996"/>
    <property type="match status" value="1"/>
</dbReference>
<evidence type="ECO:0000313" key="4">
    <source>
        <dbReference type="Proteomes" id="UP000283269"/>
    </source>
</evidence>
<feature type="domain" description="DUF1996" evidence="2">
    <location>
        <begin position="61"/>
        <end position="265"/>
    </location>
</feature>
<dbReference type="PANTHER" id="PTHR43662:SF3">
    <property type="entry name" value="DOMAIN PROTEIN, PUTATIVE (AFU_ORTHOLOGUE AFUA_6G11970)-RELATED"/>
    <property type="match status" value="1"/>
</dbReference>
<comment type="caution">
    <text evidence="3">The sequence shown here is derived from an EMBL/GenBank/DDBJ whole genome shotgun (WGS) entry which is preliminary data.</text>
</comment>
<evidence type="ECO:0000259" key="2">
    <source>
        <dbReference type="Pfam" id="PF09362"/>
    </source>
</evidence>
<evidence type="ECO:0000256" key="1">
    <source>
        <dbReference type="SAM" id="SignalP"/>
    </source>
</evidence>
<dbReference type="InterPro" id="IPR018535">
    <property type="entry name" value="DUF1996"/>
</dbReference>
<dbReference type="STRING" id="93625.A0A409VUF2"/>
<dbReference type="Proteomes" id="UP000283269">
    <property type="component" value="Unassembled WGS sequence"/>
</dbReference>
<dbReference type="OrthoDB" id="74764at2759"/>
<name>A0A409VUF2_PSICY</name>
<sequence>MKFTILPALIAVAFDSLPVNAWFRVPCTTPLVQGTDLTSYYASYVKAYLFNTIHDSLERIDPIISPGMIPSNHVHTVHGANGFASNSTYDTLRLSTCSSCLVAQDMSNYWFAKLYFRDPKTKKFEPVPDGGLLVYYENRGDGDVSNGGAGLKAFPPGFIMISGDPTRRSRKYSTGQGSQAELAERAVEWECLRYTSSTAGYSSVDNGPGFPNTDCESGLNARIHMPACWDGVNLDSPDHVSHTAFLSGLDNGACPSTHPVPLMKLLDPTGFSWHADFQNGWDTEALQNAIDKCNNPNDPTGTGITEACSFLTVQSNATLAGECKITPQVNETIDGVLDRLPGCNPLQDGPQDAILQTDAKCSDMTSAAYRRLRFRIFRDILVGLALPLVWAMLLAL</sequence>
<feature type="signal peptide" evidence="1">
    <location>
        <begin position="1"/>
        <end position="21"/>
    </location>
</feature>
<proteinExistence type="predicted"/>
<keyword evidence="4" id="KW-1185">Reference proteome</keyword>
<gene>
    <name evidence="3" type="ORF">CVT25_005589</name>
</gene>
<dbReference type="AlphaFoldDB" id="A0A409VUF2"/>
<keyword evidence="1" id="KW-0732">Signal</keyword>
<evidence type="ECO:0000313" key="3">
    <source>
        <dbReference type="EMBL" id="PPQ69884.1"/>
    </source>
</evidence>
<dbReference type="EMBL" id="NHYD01003921">
    <property type="protein sequence ID" value="PPQ69884.1"/>
    <property type="molecule type" value="Genomic_DNA"/>
</dbReference>
<protein>
    <recommendedName>
        <fullName evidence="2">DUF1996 domain-containing protein</fullName>
    </recommendedName>
</protein>
<feature type="chain" id="PRO_5019276348" description="DUF1996 domain-containing protein" evidence="1">
    <location>
        <begin position="22"/>
        <end position="396"/>
    </location>
</feature>
<reference evidence="3 4" key="1">
    <citation type="journal article" date="2018" name="Evol. Lett.">
        <title>Horizontal gene cluster transfer increased hallucinogenic mushroom diversity.</title>
        <authorList>
            <person name="Reynolds H.T."/>
            <person name="Vijayakumar V."/>
            <person name="Gluck-Thaler E."/>
            <person name="Korotkin H.B."/>
            <person name="Matheny P.B."/>
            <person name="Slot J.C."/>
        </authorList>
    </citation>
    <scope>NUCLEOTIDE SEQUENCE [LARGE SCALE GENOMIC DNA]</scope>
    <source>
        <strain evidence="3 4">2631</strain>
    </source>
</reference>
<dbReference type="InParanoid" id="A0A409VUF2"/>
<accession>A0A409VUF2</accession>